<dbReference type="Pfam" id="PF00664">
    <property type="entry name" value="ABC_membrane"/>
    <property type="match status" value="1"/>
</dbReference>
<dbReference type="Gene3D" id="3.40.50.300">
    <property type="entry name" value="P-loop containing nucleotide triphosphate hydrolases"/>
    <property type="match status" value="1"/>
</dbReference>
<dbReference type="SUPFAM" id="SSF90123">
    <property type="entry name" value="ABC transporter transmembrane region"/>
    <property type="match status" value="1"/>
</dbReference>
<evidence type="ECO:0000256" key="6">
    <source>
        <dbReference type="ARBA" id="ARBA00023136"/>
    </source>
</evidence>
<evidence type="ECO:0000256" key="5">
    <source>
        <dbReference type="ARBA" id="ARBA00022989"/>
    </source>
</evidence>
<evidence type="ECO:0000313" key="11">
    <source>
        <dbReference type="Proteomes" id="UP001478817"/>
    </source>
</evidence>
<dbReference type="PANTHER" id="PTHR24221">
    <property type="entry name" value="ATP-BINDING CASSETTE SUB-FAMILY B"/>
    <property type="match status" value="1"/>
</dbReference>
<comment type="caution">
    <text evidence="10">The sequence shown here is derived from an EMBL/GenBank/DDBJ whole genome shotgun (WGS) entry which is preliminary data.</text>
</comment>
<dbReference type="GO" id="GO:0005524">
    <property type="term" value="F:ATP binding"/>
    <property type="evidence" value="ECO:0007669"/>
    <property type="project" value="UniProtKB-KW"/>
</dbReference>
<dbReference type="SUPFAM" id="SSF52540">
    <property type="entry name" value="P-loop containing nucleoside triphosphate hydrolases"/>
    <property type="match status" value="1"/>
</dbReference>
<keyword evidence="2 7" id="KW-0812">Transmembrane</keyword>
<evidence type="ECO:0000256" key="1">
    <source>
        <dbReference type="ARBA" id="ARBA00004651"/>
    </source>
</evidence>
<dbReference type="InterPro" id="IPR036640">
    <property type="entry name" value="ABC1_TM_sf"/>
</dbReference>
<dbReference type="InterPro" id="IPR003593">
    <property type="entry name" value="AAA+_ATPase"/>
</dbReference>
<dbReference type="PROSITE" id="PS50893">
    <property type="entry name" value="ABC_TRANSPORTER_2"/>
    <property type="match status" value="1"/>
</dbReference>
<feature type="transmembrane region" description="Helical" evidence="7">
    <location>
        <begin position="53"/>
        <end position="73"/>
    </location>
</feature>
<comment type="subcellular location">
    <subcellularLocation>
        <location evidence="1">Cell membrane</location>
        <topology evidence="1">Multi-pass membrane protein</topology>
    </subcellularLocation>
</comment>
<sequence>MDKRLLALVPEALRHVLATVAWQWVGLVGNVALVWVIAQVASSLVTGVAVPQVAWPLLAAGVVLRVVAARLAARESFAASQDVKRVLRRRIYEKLLAMGPSYTDQVPTAEVVQLSVEGCEQLETYFGQYLPQLFYAVLAPVTLFAVVAPVSLPAAAVLLLCVPLIPATIVAVQKVAKRILGKYWDQYAELGDSFLENLQGLTTLKIYQADAARHEAMNQEAERFRTITMKVLSMQLNSIIVMDIVALGGAVAGIAVALFATAAGAIDLFGCLFVVLISADFFLPMRQLGSYFHVAMNGMAASEKIFRLLELPEPPARTLAPKAGDAFCLRDVTFGYVPEREVLHGVGLEVPACGMTAIVGESGSGKSTIAALLCGRLPGYSGEALLGEAQVRDLDPAALARYVTYVGLGARLFAGTVRDNLLMAAPGVSEEELWAALKMANLADYLRSQEGLDTRLTEGAANLSGGQRQRLALARAVLHKTPVYVFDEATSNVDVESEEAIMAAVRNLAATHAVVLISHRLANVTDAQRIYVMERGHVAGEGTHEELLSACPEYASLWRTQSELENVTKGQSLCQLQEVTADGGQE</sequence>
<feature type="domain" description="ABC transporter" evidence="8">
    <location>
        <begin position="327"/>
        <end position="560"/>
    </location>
</feature>
<evidence type="ECO:0000256" key="4">
    <source>
        <dbReference type="ARBA" id="ARBA00022840"/>
    </source>
</evidence>
<organism evidence="10 11">
    <name type="scientific">Paratractidigestivibacter faecalis</name>
    <dbReference type="NCBI Taxonomy" id="2292441"/>
    <lineage>
        <taxon>Bacteria</taxon>
        <taxon>Bacillati</taxon>
        <taxon>Actinomycetota</taxon>
        <taxon>Coriobacteriia</taxon>
        <taxon>Coriobacteriales</taxon>
        <taxon>Atopobiaceae</taxon>
        <taxon>Paratractidigestivibacter</taxon>
    </lineage>
</organism>
<keyword evidence="4 10" id="KW-0067">ATP-binding</keyword>
<dbReference type="Gene3D" id="1.20.1560.10">
    <property type="entry name" value="ABC transporter type 1, transmembrane domain"/>
    <property type="match status" value="1"/>
</dbReference>
<protein>
    <submittedName>
        <fullName evidence="10">ATP-binding cassette domain-containing protein</fullName>
    </submittedName>
</protein>
<dbReference type="InterPro" id="IPR017871">
    <property type="entry name" value="ABC_transporter-like_CS"/>
</dbReference>
<gene>
    <name evidence="10" type="ORF">AAAT05_00165</name>
</gene>
<feature type="transmembrane region" description="Helical" evidence="7">
    <location>
        <begin position="154"/>
        <end position="172"/>
    </location>
</feature>
<dbReference type="PANTHER" id="PTHR24221:SF654">
    <property type="entry name" value="ATP-BINDING CASSETTE SUB-FAMILY B MEMBER 6"/>
    <property type="match status" value="1"/>
</dbReference>
<feature type="transmembrane region" description="Helical" evidence="7">
    <location>
        <begin position="239"/>
        <end position="259"/>
    </location>
</feature>
<dbReference type="CDD" id="cd18781">
    <property type="entry name" value="ABC_6TM_AarD_CydDC_like"/>
    <property type="match status" value="1"/>
</dbReference>
<keyword evidence="6 7" id="KW-0472">Membrane</keyword>
<accession>A0ABV1ID01</accession>
<dbReference type="Proteomes" id="UP001478817">
    <property type="component" value="Unassembled WGS sequence"/>
</dbReference>
<feature type="transmembrane region" description="Helical" evidence="7">
    <location>
        <begin position="129"/>
        <end position="148"/>
    </location>
</feature>
<evidence type="ECO:0000256" key="3">
    <source>
        <dbReference type="ARBA" id="ARBA00022741"/>
    </source>
</evidence>
<dbReference type="PROSITE" id="PS00211">
    <property type="entry name" value="ABC_TRANSPORTER_1"/>
    <property type="match status" value="1"/>
</dbReference>
<dbReference type="InterPro" id="IPR011527">
    <property type="entry name" value="ABC1_TM_dom"/>
</dbReference>
<feature type="transmembrane region" description="Helical" evidence="7">
    <location>
        <begin position="21"/>
        <end position="41"/>
    </location>
</feature>
<feature type="domain" description="ABC transmembrane type-1" evidence="9">
    <location>
        <begin position="17"/>
        <end position="297"/>
    </location>
</feature>
<keyword evidence="3" id="KW-0547">Nucleotide-binding</keyword>
<dbReference type="InterPro" id="IPR027417">
    <property type="entry name" value="P-loop_NTPase"/>
</dbReference>
<dbReference type="PROSITE" id="PS50929">
    <property type="entry name" value="ABC_TM1F"/>
    <property type="match status" value="1"/>
</dbReference>
<evidence type="ECO:0000313" key="10">
    <source>
        <dbReference type="EMBL" id="MEQ2636768.1"/>
    </source>
</evidence>
<keyword evidence="11" id="KW-1185">Reference proteome</keyword>
<dbReference type="InterPro" id="IPR039421">
    <property type="entry name" value="Type_1_exporter"/>
</dbReference>
<proteinExistence type="predicted"/>
<keyword evidence="5 7" id="KW-1133">Transmembrane helix</keyword>
<evidence type="ECO:0000256" key="2">
    <source>
        <dbReference type="ARBA" id="ARBA00022692"/>
    </source>
</evidence>
<reference evidence="10 11" key="1">
    <citation type="submission" date="2024-04" db="EMBL/GenBank/DDBJ databases">
        <title>Human intestinal bacterial collection.</title>
        <authorList>
            <person name="Pauvert C."/>
            <person name="Hitch T.C.A."/>
            <person name="Clavel T."/>
        </authorList>
    </citation>
    <scope>NUCLEOTIDE SEQUENCE [LARGE SCALE GENOMIC DNA]</scope>
    <source>
        <strain evidence="10 11">CLA-AA-H197</strain>
    </source>
</reference>
<dbReference type="InterPro" id="IPR003439">
    <property type="entry name" value="ABC_transporter-like_ATP-bd"/>
</dbReference>
<dbReference type="Pfam" id="PF00005">
    <property type="entry name" value="ABC_tran"/>
    <property type="match status" value="1"/>
</dbReference>
<evidence type="ECO:0000256" key="7">
    <source>
        <dbReference type="SAM" id="Phobius"/>
    </source>
</evidence>
<dbReference type="SMART" id="SM00382">
    <property type="entry name" value="AAA"/>
    <property type="match status" value="1"/>
</dbReference>
<name>A0ABV1ID01_9ACTN</name>
<evidence type="ECO:0000259" key="9">
    <source>
        <dbReference type="PROSITE" id="PS50929"/>
    </source>
</evidence>
<dbReference type="EMBL" id="JBBNGS010000001">
    <property type="protein sequence ID" value="MEQ2636768.1"/>
    <property type="molecule type" value="Genomic_DNA"/>
</dbReference>
<evidence type="ECO:0000259" key="8">
    <source>
        <dbReference type="PROSITE" id="PS50893"/>
    </source>
</evidence>